<dbReference type="PANTHER" id="PTHR45655:SF13">
    <property type="entry name" value="SOLUBLE GUANYLATE CYCLASE GCY-32-RELATED"/>
    <property type="match status" value="1"/>
</dbReference>
<name>A0ABS8YZF7_9RHOB</name>
<evidence type="ECO:0000259" key="1">
    <source>
        <dbReference type="Pfam" id="PF07700"/>
    </source>
</evidence>
<evidence type="ECO:0000313" key="2">
    <source>
        <dbReference type="EMBL" id="MCE5975187.1"/>
    </source>
</evidence>
<keyword evidence="3" id="KW-1185">Reference proteome</keyword>
<comment type="caution">
    <text evidence="2">The sequence shown here is derived from an EMBL/GenBank/DDBJ whole genome shotgun (WGS) entry which is preliminary data.</text>
</comment>
<dbReference type="RefSeq" id="WP_233678104.1">
    <property type="nucleotide sequence ID" value="NZ_JAJUOS010000019.1"/>
</dbReference>
<dbReference type="Proteomes" id="UP001521181">
    <property type="component" value="Unassembled WGS sequence"/>
</dbReference>
<accession>A0ABS8YZF7</accession>
<dbReference type="EMBL" id="JAJUOS010000019">
    <property type="protein sequence ID" value="MCE5975187.1"/>
    <property type="molecule type" value="Genomic_DNA"/>
</dbReference>
<dbReference type="Gene3D" id="3.90.1520.10">
    <property type="entry name" value="H-NOX domain"/>
    <property type="match status" value="1"/>
</dbReference>
<evidence type="ECO:0000313" key="3">
    <source>
        <dbReference type="Proteomes" id="UP001521181"/>
    </source>
</evidence>
<sequence>MHGLINKSIQAFLRANYGQRLWLQVAERVGFESEGFEAMLRYDDQLTEDLLQASIEALDKPRGALLEDIGAYLASLEPIRRLLRFGGEDYWEFLQSLDELQGRGQMTLPDLELPELTLRTERADRFLLIVRSTINGWGAVMTGLLRAMADDYGALAMIEQADTADGQEAVQVVLLEATFNEGRRFELARPVGGVR</sequence>
<dbReference type="SUPFAM" id="SSF111126">
    <property type="entry name" value="Ligand-binding domain in the NO signalling and Golgi transport"/>
    <property type="match status" value="1"/>
</dbReference>
<organism evidence="2 3">
    <name type="scientific">Rhodobacter flavimaris</name>
    <dbReference type="NCBI Taxonomy" id="2907145"/>
    <lineage>
        <taxon>Bacteria</taxon>
        <taxon>Pseudomonadati</taxon>
        <taxon>Pseudomonadota</taxon>
        <taxon>Alphaproteobacteria</taxon>
        <taxon>Rhodobacterales</taxon>
        <taxon>Rhodobacter group</taxon>
        <taxon>Rhodobacter</taxon>
    </lineage>
</organism>
<protein>
    <submittedName>
        <fullName evidence="2">Heme NO-binding domain-containing protein</fullName>
    </submittedName>
</protein>
<gene>
    <name evidence="2" type="ORF">LZA78_17075</name>
</gene>
<dbReference type="PANTHER" id="PTHR45655">
    <property type="entry name" value="GUANYLATE CYCLASE SOLUBLE SUBUNIT BETA-2"/>
    <property type="match status" value="1"/>
</dbReference>
<proteinExistence type="predicted"/>
<dbReference type="InterPro" id="IPR038158">
    <property type="entry name" value="H-NOX_domain_sf"/>
</dbReference>
<dbReference type="InterPro" id="IPR024096">
    <property type="entry name" value="NO_sig/Golgi_transp_ligand-bd"/>
</dbReference>
<dbReference type="InterPro" id="IPR011644">
    <property type="entry name" value="Heme_NO-bd"/>
</dbReference>
<reference evidence="2 3" key="1">
    <citation type="submission" date="2021-12" db="EMBL/GenBank/DDBJ databases">
        <title>Sinirhodobacter sp. WL0062 is a bacterium isolated from seawater.</title>
        <authorList>
            <person name="Wang L."/>
            <person name="He W."/>
            <person name="Zhang D.-F."/>
        </authorList>
    </citation>
    <scope>NUCLEOTIDE SEQUENCE [LARGE SCALE GENOMIC DNA]</scope>
    <source>
        <strain evidence="2 3">WL0062</strain>
    </source>
</reference>
<dbReference type="Pfam" id="PF07700">
    <property type="entry name" value="HNOB"/>
    <property type="match status" value="1"/>
</dbReference>
<feature type="domain" description="Heme NO-binding" evidence="1">
    <location>
        <begin position="2"/>
        <end position="154"/>
    </location>
</feature>